<protein>
    <submittedName>
        <fullName evidence="3">Helix-turn-helix transcriptional regulator</fullName>
    </submittedName>
</protein>
<dbReference type="InterPro" id="IPR001387">
    <property type="entry name" value="Cro/C1-type_HTH"/>
</dbReference>
<reference evidence="3 4" key="1">
    <citation type="submission" date="2020-02" db="EMBL/GenBank/DDBJ databases">
        <title>Whole-genome analyses of novel actinobacteria.</title>
        <authorList>
            <person name="Sahin N."/>
            <person name="Tokatli A."/>
        </authorList>
    </citation>
    <scope>NUCLEOTIDE SEQUENCE [LARGE SCALE GENOMIC DNA]</scope>
    <source>
        <strain evidence="3 4">YC419</strain>
    </source>
</reference>
<dbReference type="Proteomes" id="UP001518140">
    <property type="component" value="Unassembled WGS sequence"/>
</dbReference>
<feature type="domain" description="HTH cro/C1-type" evidence="2">
    <location>
        <begin position="11"/>
        <end position="75"/>
    </location>
</feature>
<accession>A0ABX0DS11</accession>
<comment type="caution">
    <text evidence="3">The sequence shown here is derived from an EMBL/GenBank/DDBJ whole genome shotgun (WGS) entry which is preliminary data.</text>
</comment>
<dbReference type="RefSeq" id="WP_165340152.1">
    <property type="nucleotide sequence ID" value="NZ_JAAKZX010000041.1"/>
</dbReference>
<dbReference type="Pfam" id="PF13443">
    <property type="entry name" value="HTH_26"/>
    <property type="match status" value="1"/>
</dbReference>
<feature type="region of interest" description="Disordered" evidence="1">
    <location>
        <begin position="78"/>
        <end position="109"/>
    </location>
</feature>
<name>A0ABX0DS11_9ACTN</name>
<dbReference type="EMBL" id="JAAKZX010000041">
    <property type="protein sequence ID" value="NGO43544.1"/>
    <property type="molecule type" value="Genomic_DNA"/>
</dbReference>
<proteinExistence type="predicted"/>
<evidence type="ECO:0000313" key="3">
    <source>
        <dbReference type="EMBL" id="NGO43544.1"/>
    </source>
</evidence>
<evidence type="ECO:0000313" key="4">
    <source>
        <dbReference type="Proteomes" id="UP001518140"/>
    </source>
</evidence>
<organism evidence="3 4">
    <name type="scientific">Streptomyces ureilyticus</name>
    <dbReference type="NCBI Taxonomy" id="1775131"/>
    <lineage>
        <taxon>Bacteria</taxon>
        <taxon>Bacillati</taxon>
        <taxon>Actinomycetota</taxon>
        <taxon>Actinomycetes</taxon>
        <taxon>Kitasatosporales</taxon>
        <taxon>Streptomycetaceae</taxon>
        <taxon>Streptomyces</taxon>
    </lineage>
</organism>
<gene>
    <name evidence="3" type="ORF">G6048_15705</name>
</gene>
<evidence type="ECO:0000256" key="1">
    <source>
        <dbReference type="SAM" id="MobiDB-lite"/>
    </source>
</evidence>
<keyword evidence="4" id="KW-1185">Reference proteome</keyword>
<sequence length="109" mass="12357">MIKKMGYWWQLRHRMAEQGMFQTSDLVPRLAERGVVLPREQVYRLVTRPPQRLSMDILVALCDILDCTPNDLIKPEVVNTPVRKPSGGGDAGPAPVTPRRSVVRRPGRL</sequence>
<evidence type="ECO:0000259" key="2">
    <source>
        <dbReference type="Pfam" id="PF13443"/>
    </source>
</evidence>